<dbReference type="Proteomes" id="UP000525565">
    <property type="component" value="Unassembled WGS sequence"/>
</dbReference>
<dbReference type="GO" id="GO:0034702">
    <property type="term" value="C:monoatomic ion channel complex"/>
    <property type="evidence" value="ECO:0007669"/>
    <property type="project" value="UniProtKB-KW"/>
</dbReference>
<feature type="non-terminal residue" evidence="18">
    <location>
        <position position="1"/>
    </location>
</feature>
<dbReference type="InterPro" id="IPR047871">
    <property type="entry name" value="K_chnl_Slo-like"/>
</dbReference>
<keyword evidence="14" id="KW-0407">Ion channel</keyword>
<dbReference type="PRINTS" id="PR00169">
    <property type="entry name" value="KCHANNEL"/>
</dbReference>
<dbReference type="FunFam" id="1.10.287.70:FF:000130">
    <property type="entry name" value="Potassium calcium-activated channel subfamily U member 1"/>
    <property type="match status" value="1"/>
</dbReference>
<keyword evidence="3" id="KW-0813">Transport</keyword>
<evidence type="ECO:0000256" key="6">
    <source>
        <dbReference type="ARBA" id="ARBA00022692"/>
    </source>
</evidence>
<evidence type="ECO:0000259" key="17">
    <source>
        <dbReference type="PROSITE" id="PS51201"/>
    </source>
</evidence>
<evidence type="ECO:0000313" key="18">
    <source>
        <dbReference type="EMBL" id="NWZ31854.1"/>
    </source>
</evidence>
<evidence type="ECO:0000256" key="14">
    <source>
        <dbReference type="ARBA" id="ARBA00023303"/>
    </source>
</evidence>
<evidence type="ECO:0000256" key="11">
    <source>
        <dbReference type="ARBA" id="ARBA00022989"/>
    </source>
</evidence>
<keyword evidence="9" id="KW-0851">Voltage-gated channel</keyword>
<dbReference type="Pfam" id="PF00520">
    <property type="entry name" value="Ion_trans"/>
    <property type="match status" value="1"/>
</dbReference>
<evidence type="ECO:0000256" key="12">
    <source>
        <dbReference type="ARBA" id="ARBA00023065"/>
    </source>
</evidence>
<feature type="transmembrane region" description="Helical" evidence="16">
    <location>
        <begin position="90"/>
        <end position="108"/>
    </location>
</feature>
<dbReference type="InterPro" id="IPR048735">
    <property type="entry name" value="Slowpoke-like_C"/>
</dbReference>
<evidence type="ECO:0000256" key="7">
    <source>
        <dbReference type="ARBA" id="ARBA00022826"/>
    </source>
</evidence>
<evidence type="ECO:0000313" key="19">
    <source>
        <dbReference type="Proteomes" id="UP000525565"/>
    </source>
</evidence>
<accession>A0A7K7LLI3</accession>
<evidence type="ECO:0000256" key="10">
    <source>
        <dbReference type="ARBA" id="ARBA00022958"/>
    </source>
</evidence>
<evidence type="ECO:0000256" key="5">
    <source>
        <dbReference type="ARBA" id="ARBA00022538"/>
    </source>
</evidence>
<protein>
    <recommendedName>
        <fullName evidence="15">BK channel</fullName>
    </recommendedName>
</protein>
<keyword evidence="4" id="KW-1003">Cell membrane</keyword>
<dbReference type="Pfam" id="PF22614">
    <property type="entry name" value="Slo-like_RCK"/>
    <property type="match status" value="2"/>
</dbReference>
<evidence type="ECO:0000256" key="3">
    <source>
        <dbReference type="ARBA" id="ARBA00022448"/>
    </source>
</evidence>
<dbReference type="GO" id="GO:0005267">
    <property type="term" value="F:potassium channel activity"/>
    <property type="evidence" value="ECO:0007669"/>
    <property type="project" value="UniProtKB-KW"/>
</dbReference>
<keyword evidence="8" id="KW-0106">Calcium</keyword>
<reference evidence="18 19" key="1">
    <citation type="submission" date="2019-09" db="EMBL/GenBank/DDBJ databases">
        <title>Bird 10,000 Genomes (B10K) Project - Family phase.</title>
        <authorList>
            <person name="Zhang G."/>
        </authorList>
    </citation>
    <scope>NUCLEOTIDE SEQUENCE [LARGE SCALE GENOMIC DNA]</scope>
    <source>
        <strain evidence="18">OUT-0051</strain>
        <tissue evidence="18">Kidney</tissue>
    </source>
</reference>
<feature type="domain" description="RCK N-terminal" evidence="17">
    <location>
        <begin position="639"/>
        <end position="780"/>
    </location>
</feature>
<dbReference type="PROSITE" id="PS51201">
    <property type="entry name" value="RCK_N"/>
    <property type="match status" value="2"/>
</dbReference>
<keyword evidence="5" id="KW-0633">Potassium transport</keyword>
<gene>
    <name evidence="18" type="primary">Kcnu1</name>
    <name evidence="18" type="ORF">ASASCU_R11899</name>
</gene>
<dbReference type="PANTHER" id="PTHR10027:SF23">
    <property type="entry name" value="POTASSIUM CHANNEL SUBFAMILY U MEMBER 1"/>
    <property type="match status" value="1"/>
</dbReference>
<keyword evidence="10" id="KW-0630">Potassium</keyword>
<feature type="transmembrane region" description="Helical" evidence="16">
    <location>
        <begin position="6"/>
        <end position="22"/>
    </location>
</feature>
<dbReference type="Gene3D" id="1.10.287.70">
    <property type="match status" value="1"/>
</dbReference>
<proteinExistence type="inferred from homology"/>
<dbReference type="PRINTS" id="PR01449">
    <property type="entry name" value="BKCHANNELA"/>
</dbReference>
<comment type="subcellular location">
    <subcellularLocation>
        <location evidence="1">Cell membrane</location>
        <topology evidence="1">Multi-pass membrane protein</topology>
    </subcellularLocation>
</comment>
<organism evidence="18 19">
    <name type="scientific">Asarcornis scutulata</name>
    <dbReference type="NCBI Taxonomy" id="75869"/>
    <lineage>
        <taxon>Eukaryota</taxon>
        <taxon>Metazoa</taxon>
        <taxon>Chordata</taxon>
        <taxon>Craniata</taxon>
        <taxon>Vertebrata</taxon>
        <taxon>Euteleostomi</taxon>
        <taxon>Archelosauria</taxon>
        <taxon>Archosauria</taxon>
        <taxon>Dinosauria</taxon>
        <taxon>Saurischia</taxon>
        <taxon>Theropoda</taxon>
        <taxon>Coelurosauria</taxon>
        <taxon>Aves</taxon>
        <taxon>Neognathae</taxon>
        <taxon>Galloanserae</taxon>
        <taxon>Anseriformes</taxon>
        <taxon>Anatidae</taxon>
        <taxon>Anatinae</taxon>
        <taxon>Asarcornis</taxon>
    </lineage>
</organism>
<name>A0A7K7LLI3_9AVES</name>
<evidence type="ECO:0000256" key="13">
    <source>
        <dbReference type="ARBA" id="ARBA00023136"/>
    </source>
</evidence>
<evidence type="ECO:0000256" key="15">
    <source>
        <dbReference type="ARBA" id="ARBA00029579"/>
    </source>
</evidence>
<dbReference type="InterPro" id="IPR005821">
    <property type="entry name" value="Ion_trans_dom"/>
</dbReference>
<evidence type="ECO:0000256" key="2">
    <source>
        <dbReference type="ARBA" id="ARBA00008648"/>
    </source>
</evidence>
<dbReference type="FunFam" id="3.40.50.720:FF:000005">
    <property type="entry name" value="calcium-activated potassium channel subunit alpha-1 isoform X6"/>
    <property type="match status" value="1"/>
</dbReference>
<comment type="caution">
    <text evidence="18">The sequence shown here is derived from an EMBL/GenBank/DDBJ whole genome shotgun (WGS) entry which is preliminary data.</text>
</comment>
<evidence type="ECO:0000256" key="1">
    <source>
        <dbReference type="ARBA" id="ARBA00004651"/>
    </source>
</evidence>
<evidence type="ECO:0000256" key="4">
    <source>
        <dbReference type="ARBA" id="ARBA00022475"/>
    </source>
</evidence>
<dbReference type="SUPFAM" id="SSF81324">
    <property type="entry name" value="Voltage-gated potassium channels"/>
    <property type="match status" value="1"/>
</dbReference>
<dbReference type="SUPFAM" id="SSF51735">
    <property type="entry name" value="NAD(P)-binding Rossmann-fold domains"/>
    <property type="match status" value="1"/>
</dbReference>
<keyword evidence="12" id="KW-0406">Ion transport</keyword>
<evidence type="ECO:0000256" key="16">
    <source>
        <dbReference type="SAM" id="Phobius"/>
    </source>
</evidence>
<feature type="non-terminal residue" evidence="18">
    <location>
        <position position="989"/>
    </location>
</feature>
<evidence type="ECO:0000256" key="8">
    <source>
        <dbReference type="ARBA" id="ARBA00022837"/>
    </source>
</evidence>
<feature type="transmembrane region" description="Helical" evidence="16">
    <location>
        <begin position="150"/>
        <end position="171"/>
    </location>
</feature>
<keyword evidence="11 16" id="KW-1133">Transmembrane helix</keyword>
<keyword evidence="7" id="KW-0631">Potassium channel</keyword>
<dbReference type="Gene3D" id="3.40.50.720">
    <property type="entry name" value="NAD(P)-binding Rossmann-like Domain"/>
    <property type="match status" value="1"/>
</dbReference>
<dbReference type="Pfam" id="PF03493">
    <property type="entry name" value="BK_channel_a"/>
    <property type="match status" value="1"/>
</dbReference>
<dbReference type="PANTHER" id="PTHR10027">
    <property type="entry name" value="CALCIUM-ACTIVATED POTASSIUM CHANNEL ALPHA CHAIN"/>
    <property type="match status" value="1"/>
</dbReference>
<dbReference type="InterPro" id="IPR003148">
    <property type="entry name" value="RCK_N"/>
</dbReference>
<sequence length="989" mass="111478">IIYVDTGFNAFFLFYFGLRFVAADDKLRFWLELNSLVDFFTIPPVFVSYYIDRNWLGLRFLRALRLLELPRILQFLRVTKNNYSIKLSKLFAVFISTWLTAAGFIHLVENNGDPWVQPANSQSITYLKCMYLVMVTMSTVGYGDIVVQTALGRTFIVFFIIGGLVLFANIIPEVVEIVESHKSYKSSYEVVSGKNYVVVCGNITLESVTTFLQDFLLQDTGKVCTEILFLGESLPSLELEAVFKCYSAYTTFFYGSALKSGDLKRVGMESANACLILADVCSPQPYTEDTCNIMRVLSIKNHYPNTRVILQIIQSRNKVHLPNIPNWDCRRGDTIICLAELKLGFIAQSCLVPGLSTLLTSLFIGKENTERFVGMWYRCGYFSAISFQMSVHRTDTVTDLLSFSRLCFVKLNLVLLGIELKFGSRGESTILINPSSGIKLHRNTMGFFIAHSLAEVKKVQFYCKACHSDVQDPEQIKKCHCKRRVHSRSFSGKLKKKKKKIYFSLKKKKRAESMADNCICINYLSYSHSIEHRAVEGAILLPRLNAPALSTPVQSNYSLRLTNHLFREISLYLPGVCLESLAAPSGLLSCFLCCRVLDVQGKENSRVILDPTGRFHWCDAVPLQEALLSCNDQAALNLQDHILVCVFGDANSPLIGLQDFVMPLRASNFTYHELKDIVFLGSLEYLQREWKFIQNFPKLWLFSGSALCCADLRAVNVRDCSACAILSSNTTASSNPSLVDTESILATLNIRSMQDKPSSASLGNKNIDIRERYPGNDQTHIQIDWYSTWKDVFCFFAYPIESSPNAQFINQAPSGNSEFPEQDQLSTTAAPVGDIFSDSFLNSLLSMTYYNHHILALLQTLVTSGTSPALEEQLLEMDSGLSRSPDDIVQNASQLRCKLALLPLSERLLTGVTEDSFGDVYCKALDFFGILCFGLYRLMEEPNPYKNRQTSQSSLNLTYQCFFRFVIARPASDLKMLPTDLLFCLVPFN</sequence>
<feature type="transmembrane region" description="Helical" evidence="16">
    <location>
        <begin position="123"/>
        <end position="143"/>
    </location>
</feature>
<dbReference type="AlphaFoldDB" id="A0A7K7LLI3"/>
<dbReference type="Pfam" id="PF21014">
    <property type="entry name" value="Slowpoke_C"/>
    <property type="match status" value="1"/>
</dbReference>
<evidence type="ECO:0000256" key="9">
    <source>
        <dbReference type="ARBA" id="ARBA00022882"/>
    </source>
</evidence>
<dbReference type="GO" id="GO:0005886">
    <property type="term" value="C:plasma membrane"/>
    <property type="evidence" value="ECO:0007669"/>
    <property type="project" value="UniProtKB-SubCell"/>
</dbReference>
<dbReference type="InterPro" id="IPR036291">
    <property type="entry name" value="NAD(P)-bd_dom_sf"/>
</dbReference>
<feature type="domain" description="RCK N-terminal" evidence="17">
    <location>
        <begin position="194"/>
        <end position="336"/>
    </location>
</feature>
<dbReference type="InterPro" id="IPR003929">
    <property type="entry name" value="K_chnl_BK_asu"/>
</dbReference>
<dbReference type="EMBL" id="VZSO01009114">
    <property type="protein sequence ID" value="NWZ31854.1"/>
    <property type="molecule type" value="Genomic_DNA"/>
</dbReference>
<keyword evidence="19" id="KW-1185">Reference proteome</keyword>
<comment type="similarity">
    <text evidence="2">Belongs to the potassium channel family. Calcium-activated (TC 1.A.1.3) subfamily. KCa1.1/KCNMA1 sub-subfamily.</text>
</comment>
<keyword evidence="13 16" id="KW-0472">Membrane</keyword>
<keyword evidence="6 16" id="KW-0812">Transmembrane</keyword>